<dbReference type="SMART" id="SM00252">
    <property type="entry name" value="SH2"/>
    <property type="match status" value="1"/>
</dbReference>
<dbReference type="InterPro" id="IPR017340">
    <property type="entry name" value="U1_snRNP-C"/>
</dbReference>
<dbReference type="PANTHER" id="PTHR14388">
    <property type="entry name" value="T CELL-SPECIFIC ADAPTER PROTEIN TSAD"/>
    <property type="match status" value="1"/>
</dbReference>
<evidence type="ECO:0000256" key="1">
    <source>
        <dbReference type="ARBA" id="ARBA00004123"/>
    </source>
</evidence>
<evidence type="ECO:0000259" key="12">
    <source>
        <dbReference type="PROSITE" id="PS50001"/>
    </source>
</evidence>
<comment type="subcellular location">
    <subcellularLocation>
        <location evidence="1 9">Nucleus</location>
    </subcellularLocation>
</comment>
<sequence length="497" mass="57036">MYFHLRILIYIQNLALSFCSKMPKYFCDYCDTHLTHDSPSVRKTHNSGRKHKENVRMYYQQWMEEQAQKLVDATAKAFKEGKIPANPIVGMMRPPMIPPGAMVPGSVPGMPVSIPPQGMNLPGMTPGVPYMVPPPNPILAGMSILEKILNDLYVDPLLLAELDESQKQLLFCKMREEQVRRWMLREKELEKTEPATVPKRSETRVKWILDEKGEPCVWVLGEDQERSSSPVESIPDDMTDRELYSAKNNELNGETFKQENGLEKQLANNENGNASLDELDFNFDARTEEMNIANGMQKIPVSEDVLRDVEEQIRSMARKAREQHWLQTLSVDSRVQALPKTYDERPANVSARMDPSQLSRSAILQWYRTEEFPRAAGVEMDRRTFAFWFHGILNRSDAERLLHAKQVGAYLVRISEKICGYVLSYQAGFKVKHFMVLSFKEGYHFVGSKQIVHSSLNSLIEYHQKIPISENGQEILREAIGPSPSPEYVELLDLFRL</sequence>
<dbReference type="PROSITE" id="PS50001">
    <property type="entry name" value="SH2"/>
    <property type="match status" value="1"/>
</dbReference>
<keyword evidence="11" id="KW-0732">Signal</keyword>
<comment type="function">
    <text evidence="9">Component of the spliceosomal U1 snRNP, which is essential for recognition of the pre-mRNA 5' splice-site and the subsequent assembly of the spliceosome. U1-C is directly involved in initial 5' splice-site recognition for both constitutive and regulated alternative splicing. The interaction with the 5' splice-site seems to precede base-pairing between the pre-mRNA and the U1 snRNA. Stimulates commitment or early (E) complex formation by stabilizing the base pairing of the 5' end of the U1 snRNA and the 5' splice-site region.</text>
</comment>
<feature type="domain" description="Matrin-type" evidence="13">
    <location>
        <begin position="25"/>
        <end position="57"/>
    </location>
</feature>
<keyword evidence="4 9" id="KW-0862">Zinc</keyword>
<proteinExistence type="inferred from homology"/>
<reference evidence="14 15" key="1">
    <citation type="submission" date="2015-01" db="EMBL/GenBank/DDBJ databases">
        <title>Evolution of Trichinella species and genotypes.</title>
        <authorList>
            <person name="Korhonen P.K."/>
            <person name="Edoardo P."/>
            <person name="Giuseppe L.R."/>
            <person name="Gasser R.B."/>
        </authorList>
    </citation>
    <scope>NUCLEOTIDE SEQUENCE [LARGE SCALE GENOMIC DNA]</scope>
    <source>
        <strain evidence="14">ISS470</strain>
    </source>
</reference>
<dbReference type="GO" id="GO:0000387">
    <property type="term" value="P:spliceosomal snRNP assembly"/>
    <property type="evidence" value="ECO:0007669"/>
    <property type="project" value="UniProtKB-UniRule"/>
</dbReference>
<dbReference type="GO" id="GO:0000243">
    <property type="term" value="C:commitment complex"/>
    <property type="evidence" value="ECO:0007669"/>
    <property type="project" value="UniProtKB-UniRule"/>
</dbReference>
<evidence type="ECO:0000256" key="5">
    <source>
        <dbReference type="ARBA" id="ARBA00022884"/>
    </source>
</evidence>
<dbReference type="InterPro" id="IPR003604">
    <property type="entry name" value="Matrin/U1-like-C_Znf_C2H2"/>
</dbReference>
<keyword evidence="10" id="KW-0727">SH2 domain</keyword>
<dbReference type="HAMAP" id="MF_03153">
    <property type="entry name" value="U1_C"/>
    <property type="match status" value="1"/>
</dbReference>
<dbReference type="Gene3D" id="3.30.505.10">
    <property type="entry name" value="SH2 domain"/>
    <property type="match status" value="1"/>
</dbReference>
<dbReference type="PRINTS" id="PR00401">
    <property type="entry name" value="SH2DOMAIN"/>
</dbReference>
<dbReference type="Pfam" id="PF06220">
    <property type="entry name" value="zf-U1"/>
    <property type="match status" value="1"/>
</dbReference>
<dbReference type="SUPFAM" id="SSF57667">
    <property type="entry name" value="beta-beta-alpha zinc fingers"/>
    <property type="match status" value="1"/>
</dbReference>
<dbReference type="EMBL" id="JYDT01000149">
    <property type="protein sequence ID" value="KRY83149.1"/>
    <property type="molecule type" value="Genomic_DNA"/>
</dbReference>
<dbReference type="GO" id="GO:0003729">
    <property type="term" value="F:mRNA binding"/>
    <property type="evidence" value="ECO:0007669"/>
    <property type="project" value="UniProtKB-UniRule"/>
</dbReference>
<dbReference type="GO" id="GO:0005737">
    <property type="term" value="C:cytoplasm"/>
    <property type="evidence" value="ECO:0007669"/>
    <property type="project" value="TreeGrafter"/>
</dbReference>
<evidence type="ECO:0000256" key="8">
    <source>
        <dbReference type="ARBA" id="ARBA00046357"/>
    </source>
</evidence>
<feature type="domain" description="SH2" evidence="12">
    <location>
        <begin position="388"/>
        <end position="480"/>
    </location>
</feature>
<keyword evidence="5 9" id="KW-0694">RNA-binding</keyword>
<dbReference type="GO" id="GO:0000395">
    <property type="term" value="P:mRNA 5'-splice site recognition"/>
    <property type="evidence" value="ECO:0007669"/>
    <property type="project" value="UniProtKB-UniRule"/>
</dbReference>
<dbReference type="Proteomes" id="UP000054995">
    <property type="component" value="Unassembled WGS sequence"/>
</dbReference>
<dbReference type="InterPro" id="IPR036860">
    <property type="entry name" value="SH2_dom_sf"/>
</dbReference>
<evidence type="ECO:0000259" key="13">
    <source>
        <dbReference type="PROSITE" id="PS50171"/>
    </source>
</evidence>
<evidence type="ECO:0000256" key="2">
    <source>
        <dbReference type="ARBA" id="ARBA00022723"/>
    </source>
</evidence>
<evidence type="ECO:0000313" key="14">
    <source>
        <dbReference type="EMBL" id="KRY83149.1"/>
    </source>
</evidence>
<dbReference type="FunFam" id="3.30.160.60:FF:000059">
    <property type="entry name" value="U1 small nuclear ribonucleoprotein C"/>
    <property type="match status" value="1"/>
</dbReference>
<comment type="subunit">
    <text evidence="9">U1 snRNP is composed of the 7 core Sm proteins B/B', D1, D2, D3, E, F and G that assemble in a heptameric protein ring on the Sm site of the small nuclear RNA to form the core snRNP, and at least 3 U1 snRNP-specific proteins U1-70K, U1-A and U1-C. U1-C interacts with U1 snRNA and the 5' splice-site region of the pre-mRNA.</text>
</comment>
<comment type="similarity">
    <text evidence="9">Belongs to the U1 small nuclear ribonucleoprotein C family.</text>
</comment>
<dbReference type="OrthoDB" id="10003345at2759"/>
<evidence type="ECO:0000256" key="7">
    <source>
        <dbReference type="ARBA" id="ARBA00023274"/>
    </source>
</evidence>
<dbReference type="SMART" id="SM00451">
    <property type="entry name" value="ZnF_U1"/>
    <property type="match status" value="1"/>
</dbReference>
<dbReference type="AlphaFoldDB" id="A0A0V1FAI8"/>
<dbReference type="Gene3D" id="3.30.160.60">
    <property type="entry name" value="Classic Zinc Finger"/>
    <property type="match status" value="1"/>
</dbReference>
<protein>
    <recommendedName>
        <fullName evidence="9">U1 small nuclear ribonucleoprotein C</fullName>
        <shortName evidence="9">U1 snRNP C</shortName>
        <shortName evidence="9">U1-C</shortName>
        <shortName evidence="9">U1C</shortName>
    </recommendedName>
</protein>
<dbReference type="GO" id="GO:0030619">
    <property type="term" value="F:U1 snRNA binding"/>
    <property type="evidence" value="ECO:0007669"/>
    <property type="project" value="UniProtKB-UniRule"/>
</dbReference>
<evidence type="ECO:0000256" key="3">
    <source>
        <dbReference type="ARBA" id="ARBA00022771"/>
    </source>
</evidence>
<feature type="signal peptide" evidence="11">
    <location>
        <begin position="1"/>
        <end position="19"/>
    </location>
</feature>
<keyword evidence="7 9" id="KW-0687">Ribonucleoprotein</keyword>
<dbReference type="GO" id="GO:0071004">
    <property type="term" value="C:U2-type prespliceosome"/>
    <property type="evidence" value="ECO:0007669"/>
    <property type="project" value="UniProtKB-UniRule"/>
</dbReference>
<evidence type="ECO:0000256" key="11">
    <source>
        <dbReference type="SAM" id="SignalP"/>
    </source>
</evidence>
<dbReference type="PROSITE" id="PS50171">
    <property type="entry name" value="ZF_MATRIN"/>
    <property type="match status" value="1"/>
</dbReference>
<dbReference type="PANTHER" id="PTHR14388:SF17">
    <property type="entry name" value="SH2 DOMAIN-CONTAINING PROTEIN"/>
    <property type="match status" value="1"/>
</dbReference>
<dbReference type="InterPro" id="IPR000690">
    <property type="entry name" value="Matrin/U1-C_Znf_C2H2"/>
</dbReference>
<feature type="chain" id="PRO_5006877834" description="U1 small nuclear ribonucleoprotein C" evidence="11">
    <location>
        <begin position="20"/>
        <end position="497"/>
    </location>
</feature>
<dbReference type="SUPFAM" id="SSF55550">
    <property type="entry name" value="SH2 domain"/>
    <property type="match status" value="1"/>
</dbReference>
<keyword evidence="15" id="KW-1185">Reference proteome</keyword>
<dbReference type="InterPro" id="IPR013085">
    <property type="entry name" value="U1-CZ_Znf_C2H2"/>
</dbReference>
<evidence type="ECO:0000313" key="15">
    <source>
        <dbReference type="Proteomes" id="UP000054995"/>
    </source>
</evidence>
<keyword evidence="6 9" id="KW-0539">Nucleus</keyword>
<keyword evidence="2 9" id="KW-0479">Metal-binding</keyword>
<dbReference type="InterPro" id="IPR036236">
    <property type="entry name" value="Znf_C2H2_sf"/>
</dbReference>
<dbReference type="GO" id="GO:0030627">
    <property type="term" value="F:pre-mRNA 5'-splice site binding"/>
    <property type="evidence" value="ECO:0007669"/>
    <property type="project" value="InterPro"/>
</dbReference>
<comment type="subunit">
    <text evidence="8">Component of the U1 snRNP. The U1 snRNP is composed of the U1 snRNA and the 7 core Sm proteins SNRPB, SNRPD1, SNRPD2, SNRPD3, SNRPE, SNRPF and SNRPG that assemble in a heptameric protein ring on the Sm site of the small nuclear RNA to form the core snRNP, and at least 3 U1 snRNP-specific proteins SNRNP70/U1-70K, SNRPA/U1-A and SNRPC/U1-C. SNRPC/U1-C interacts with U1 snRNA and the 5' splice-site region of the pre-mRNA. Interacts (via N-terminus) with TIA1 (via C-terminus); thereby promoting spliceosomal U1 snRNP recruitment to 5' splice sites.</text>
</comment>
<accession>A0A0V1FAI8</accession>
<dbReference type="GO" id="GO:0008270">
    <property type="term" value="F:zinc ion binding"/>
    <property type="evidence" value="ECO:0007669"/>
    <property type="project" value="UniProtKB-UniRule"/>
</dbReference>
<evidence type="ECO:0000256" key="6">
    <source>
        <dbReference type="ARBA" id="ARBA00023242"/>
    </source>
</evidence>
<dbReference type="InterPro" id="IPR000980">
    <property type="entry name" value="SH2"/>
</dbReference>
<evidence type="ECO:0000256" key="9">
    <source>
        <dbReference type="HAMAP-Rule" id="MF_03153"/>
    </source>
</evidence>
<organism evidence="14 15">
    <name type="scientific">Trichinella pseudospiralis</name>
    <name type="common">Parasitic roundworm</name>
    <dbReference type="NCBI Taxonomy" id="6337"/>
    <lineage>
        <taxon>Eukaryota</taxon>
        <taxon>Metazoa</taxon>
        <taxon>Ecdysozoa</taxon>
        <taxon>Nematoda</taxon>
        <taxon>Enoplea</taxon>
        <taxon>Dorylaimia</taxon>
        <taxon>Trichinellida</taxon>
        <taxon>Trichinellidae</taxon>
        <taxon>Trichinella</taxon>
    </lineage>
</organism>
<comment type="caution">
    <text evidence="14">The sequence shown here is derived from an EMBL/GenBank/DDBJ whole genome shotgun (WGS) entry which is preliminary data.</text>
</comment>
<keyword evidence="3 9" id="KW-0863">Zinc-finger</keyword>
<evidence type="ECO:0000256" key="4">
    <source>
        <dbReference type="ARBA" id="ARBA00022833"/>
    </source>
</evidence>
<dbReference type="Pfam" id="PF00017">
    <property type="entry name" value="SH2"/>
    <property type="match status" value="1"/>
</dbReference>
<name>A0A0V1FAI8_TRIPS</name>
<evidence type="ECO:0000256" key="10">
    <source>
        <dbReference type="PROSITE-ProRule" id="PRU00191"/>
    </source>
</evidence>
<dbReference type="GO" id="GO:0005685">
    <property type="term" value="C:U1 snRNP"/>
    <property type="evidence" value="ECO:0007669"/>
    <property type="project" value="UniProtKB-UniRule"/>
</dbReference>
<gene>
    <name evidence="14" type="ORF">T4D_11515</name>
</gene>